<sequence>MAVQHSGKLLFLFGLVVNVLGNNDSKVIGGQLANVIKFMVSVQQYAEHHCGGSLVSLSNVLLACHCLSRLNQFQKLVNVTDPKVYRVVAGHTDLETTSEYQQIRGVKSLLKHPRCSLYGGIPKFDLALIVTKSAFRRSENVKPIGLYSMNKKSYEERIAQITEKTSCWSAGWGMTKKFGVGMSRYLKYLIMRFVPYSKCKASLSAIDARFKTFNMIKNGYICFEGAYKSETVFAGDSGGPLVCERQLIGVTSLVLNSTINCLTVFAKVSEFTEWYGGIAHRSVDSSAPVPQIGLVFLVMINLVDIEML</sequence>
<reference evidence="5 6" key="1">
    <citation type="submission" date="2023-09" db="EMBL/GenBank/DDBJ databases">
        <title>Nesidiocoris tenuis whole genome shotgun sequence.</title>
        <authorList>
            <person name="Shibata T."/>
            <person name="Shimoda M."/>
            <person name="Kobayashi T."/>
            <person name="Uehara T."/>
        </authorList>
    </citation>
    <scope>NUCLEOTIDE SEQUENCE [LARGE SCALE GENOMIC DNA]</scope>
    <source>
        <strain evidence="5 6">Japan</strain>
    </source>
</reference>
<feature type="domain" description="Peptidase S1" evidence="4">
    <location>
        <begin position="27"/>
        <end position="280"/>
    </location>
</feature>
<keyword evidence="3" id="KW-0732">Signal</keyword>
<protein>
    <recommendedName>
        <fullName evidence="4">Peptidase S1 domain-containing protein</fullName>
    </recommendedName>
</protein>
<organism evidence="5 6">
    <name type="scientific">Nesidiocoris tenuis</name>
    <dbReference type="NCBI Taxonomy" id="355587"/>
    <lineage>
        <taxon>Eukaryota</taxon>
        <taxon>Metazoa</taxon>
        <taxon>Ecdysozoa</taxon>
        <taxon>Arthropoda</taxon>
        <taxon>Hexapoda</taxon>
        <taxon>Insecta</taxon>
        <taxon>Pterygota</taxon>
        <taxon>Neoptera</taxon>
        <taxon>Paraneoptera</taxon>
        <taxon>Hemiptera</taxon>
        <taxon>Heteroptera</taxon>
        <taxon>Panheteroptera</taxon>
        <taxon>Cimicomorpha</taxon>
        <taxon>Miridae</taxon>
        <taxon>Dicyphina</taxon>
        <taxon>Nesidiocoris</taxon>
    </lineage>
</organism>
<dbReference type="InterPro" id="IPR009003">
    <property type="entry name" value="Peptidase_S1_PA"/>
</dbReference>
<comment type="similarity">
    <text evidence="2">Belongs to the peptidase S1 family. CLIP subfamily.</text>
</comment>
<dbReference type="InterPro" id="IPR001254">
    <property type="entry name" value="Trypsin_dom"/>
</dbReference>
<proteinExistence type="inferred from homology"/>
<dbReference type="PROSITE" id="PS00135">
    <property type="entry name" value="TRYPSIN_SER"/>
    <property type="match status" value="1"/>
</dbReference>
<evidence type="ECO:0000313" key="6">
    <source>
        <dbReference type="Proteomes" id="UP001307889"/>
    </source>
</evidence>
<evidence type="ECO:0000256" key="3">
    <source>
        <dbReference type="SAM" id="SignalP"/>
    </source>
</evidence>
<evidence type="ECO:0000313" key="5">
    <source>
        <dbReference type="EMBL" id="BET02572.1"/>
    </source>
</evidence>
<dbReference type="Proteomes" id="UP001307889">
    <property type="component" value="Chromosome 14"/>
</dbReference>
<evidence type="ECO:0000256" key="2">
    <source>
        <dbReference type="ARBA" id="ARBA00024195"/>
    </source>
</evidence>
<evidence type="ECO:0000256" key="1">
    <source>
        <dbReference type="ARBA" id="ARBA00023157"/>
    </source>
</evidence>
<evidence type="ECO:0000259" key="4">
    <source>
        <dbReference type="PROSITE" id="PS50240"/>
    </source>
</evidence>
<keyword evidence="6" id="KW-1185">Reference proteome</keyword>
<dbReference type="InterPro" id="IPR051487">
    <property type="entry name" value="Ser/Thr_Proteases_Immune/Dev"/>
</dbReference>
<dbReference type="InterPro" id="IPR043504">
    <property type="entry name" value="Peptidase_S1_PA_chymotrypsin"/>
</dbReference>
<dbReference type="PANTHER" id="PTHR24256">
    <property type="entry name" value="TRYPTASE-RELATED"/>
    <property type="match status" value="1"/>
</dbReference>
<dbReference type="SUPFAM" id="SSF50494">
    <property type="entry name" value="Trypsin-like serine proteases"/>
    <property type="match status" value="1"/>
</dbReference>
<feature type="chain" id="PRO_5046256219" description="Peptidase S1 domain-containing protein" evidence="3">
    <location>
        <begin position="22"/>
        <end position="308"/>
    </location>
</feature>
<accession>A0ABN7BH74</accession>
<dbReference type="PROSITE" id="PS50240">
    <property type="entry name" value="TRYPSIN_DOM"/>
    <property type="match status" value="1"/>
</dbReference>
<dbReference type="Pfam" id="PF00089">
    <property type="entry name" value="Trypsin"/>
    <property type="match status" value="1"/>
</dbReference>
<dbReference type="SMART" id="SM00020">
    <property type="entry name" value="Tryp_SPc"/>
    <property type="match status" value="1"/>
</dbReference>
<keyword evidence="1" id="KW-1015">Disulfide bond</keyword>
<dbReference type="EMBL" id="AP028922">
    <property type="protein sequence ID" value="BET02572.1"/>
    <property type="molecule type" value="Genomic_DNA"/>
</dbReference>
<dbReference type="InterPro" id="IPR033116">
    <property type="entry name" value="TRYPSIN_SER"/>
</dbReference>
<dbReference type="Gene3D" id="2.40.10.10">
    <property type="entry name" value="Trypsin-like serine proteases"/>
    <property type="match status" value="1"/>
</dbReference>
<feature type="signal peptide" evidence="3">
    <location>
        <begin position="1"/>
        <end position="21"/>
    </location>
</feature>
<gene>
    <name evidence="5" type="ORF">NTJ_15390</name>
</gene>
<name>A0ABN7BH74_9HEMI</name>